<feature type="non-terminal residue" evidence="9">
    <location>
        <position position="1"/>
    </location>
</feature>
<feature type="domain" description="RING-CH-type" evidence="8">
    <location>
        <begin position="1"/>
        <end position="52"/>
    </location>
</feature>
<reference evidence="9 10" key="1">
    <citation type="submission" date="2021-06" db="EMBL/GenBank/DDBJ databases">
        <authorList>
            <person name="Palmer J.M."/>
        </authorList>
    </citation>
    <scope>NUCLEOTIDE SEQUENCE [LARGE SCALE GENOMIC DNA]</scope>
    <source>
        <strain evidence="9 10">GA_2019</strain>
        <tissue evidence="9">Muscle</tissue>
    </source>
</reference>
<sequence>ICHCEGDDDCPLITPCRCTGSLSFVHQGCLNQWIKSSDTRCCELCKFDFIMETTLKPLSKVHRTLTKPPELSASTQPLKSNYKHILKKSLNSYPVSVHLSVF</sequence>
<evidence type="ECO:0000256" key="7">
    <source>
        <dbReference type="ARBA" id="ARBA00022859"/>
    </source>
</evidence>
<dbReference type="SMART" id="SM00744">
    <property type="entry name" value="RINGv"/>
    <property type="match status" value="1"/>
</dbReference>
<dbReference type="Pfam" id="PF12906">
    <property type="entry name" value="RINGv"/>
    <property type="match status" value="1"/>
</dbReference>
<dbReference type="PROSITE" id="PS51292">
    <property type="entry name" value="ZF_RING_CH"/>
    <property type="match status" value="1"/>
</dbReference>
<keyword evidence="6" id="KW-0862">Zinc</keyword>
<evidence type="ECO:0000256" key="2">
    <source>
        <dbReference type="ARBA" id="ARBA00004177"/>
    </source>
</evidence>
<keyword evidence="4" id="KW-0479">Metal-binding</keyword>
<gene>
    <name evidence="9" type="ORF">GOODEAATRI_004656</name>
</gene>
<dbReference type="Gene3D" id="3.30.40.10">
    <property type="entry name" value="Zinc/RING finger domain, C3HC4 (zinc finger)"/>
    <property type="match status" value="1"/>
</dbReference>
<name>A0ABV0MYQ4_9TELE</name>
<evidence type="ECO:0000313" key="9">
    <source>
        <dbReference type="EMBL" id="MEQ2164255.1"/>
    </source>
</evidence>
<evidence type="ECO:0000256" key="3">
    <source>
        <dbReference type="ARBA" id="ARBA00004656"/>
    </source>
</evidence>
<keyword evidence="10" id="KW-1185">Reference proteome</keyword>
<dbReference type="SUPFAM" id="SSF57850">
    <property type="entry name" value="RING/U-box"/>
    <property type="match status" value="1"/>
</dbReference>
<dbReference type="PANTHER" id="PTHR45981">
    <property type="entry name" value="LD02310P"/>
    <property type="match status" value="1"/>
</dbReference>
<keyword evidence="7" id="KW-0391">Immunity</keyword>
<keyword evidence="5" id="KW-0863">Zinc-finger</keyword>
<accession>A0ABV0MYQ4</accession>
<evidence type="ECO:0000259" key="8">
    <source>
        <dbReference type="PROSITE" id="PS51292"/>
    </source>
</evidence>
<evidence type="ECO:0000256" key="5">
    <source>
        <dbReference type="ARBA" id="ARBA00022771"/>
    </source>
</evidence>
<organism evidence="9 10">
    <name type="scientific">Goodea atripinnis</name>
    <dbReference type="NCBI Taxonomy" id="208336"/>
    <lineage>
        <taxon>Eukaryota</taxon>
        <taxon>Metazoa</taxon>
        <taxon>Chordata</taxon>
        <taxon>Craniata</taxon>
        <taxon>Vertebrata</taxon>
        <taxon>Euteleostomi</taxon>
        <taxon>Actinopterygii</taxon>
        <taxon>Neopterygii</taxon>
        <taxon>Teleostei</taxon>
        <taxon>Neoteleostei</taxon>
        <taxon>Acanthomorphata</taxon>
        <taxon>Ovalentaria</taxon>
        <taxon>Atherinomorphae</taxon>
        <taxon>Cyprinodontiformes</taxon>
        <taxon>Goodeidae</taxon>
        <taxon>Goodea</taxon>
    </lineage>
</organism>
<evidence type="ECO:0000256" key="4">
    <source>
        <dbReference type="ARBA" id="ARBA00022723"/>
    </source>
</evidence>
<comment type="caution">
    <text evidence="9">The sequence shown here is derived from an EMBL/GenBank/DDBJ whole genome shotgun (WGS) entry which is preliminary data.</text>
</comment>
<evidence type="ECO:0000256" key="1">
    <source>
        <dbReference type="ARBA" id="ARBA00004127"/>
    </source>
</evidence>
<protein>
    <recommendedName>
        <fullName evidence="8">RING-CH-type domain-containing protein</fullName>
    </recommendedName>
</protein>
<dbReference type="InterPro" id="IPR011016">
    <property type="entry name" value="Znf_RING-CH"/>
</dbReference>
<comment type="subcellular location">
    <subcellularLocation>
        <location evidence="1">Endomembrane system</location>
        <topology evidence="1">Multi-pass membrane protein</topology>
    </subcellularLocation>
    <subcellularLocation>
        <location evidence="2">Endosome</location>
    </subcellularLocation>
    <subcellularLocation>
        <location evidence="3">Lysosome membrane</location>
    </subcellularLocation>
</comment>
<evidence type="ECO:0000313" key="10">
    <source>
        <dbReference type="Proteomes" id="UP001476798"/>
    </source>
</evidence>
<dbReference type="EMBL" id="JAHRIO010020191">
    <property type="protein sequence ID" value="MEQ2164255.1"/>
    <property type="molecule type" value="Genomic_DNA"/>
</dbReference>
<dbReference type="InterPro" id="IPR013083">
    <property type="entry name" value="Znf_RING/FYVE/PHD"/>
</dbReference>
<proteinExistence type="predicted"/>
<evidence type="ECO:0000256" key="6">
    <source>
        <dbReference type="ARBA" id="ARBA00022833"/>
    </source>
</evidence>
<dbReference type="Proteomes" id="UP001476798">
    <property type="component" value="Unassembled WGS sequence"/>
</dbReference>